<keyword evidence="3" id="KW-1185">Reference proteome</keyword>
<evidence type="ECO:0000313" key="3">
    <source>
        <dbReference type="Proteomes" id="UP000245910"/>
    </source>
</evidence>
<evidence type="ECO:0000256" key="1">
    <source>
        <dbReference type="SAM" id="MobiDB-lite"/>
    </source>
</evidence>
<dbReference type="OrthoDB" id="5223508at2759"/>
<dbReference type="RefSeq" id="XP_025588903.1">
    <property type="nucleotide sequence ID" value="XM_025729704.2"/>
</dbReference>
<dbReference type="GeneID" id="37253339"/>
<name>A0A2L2TB33_9HYPO</name>
<dbReference type="EMBL" id="LN649229">
    <property type="protein sequence ID" value="CEI65183.1"/>
    <property type="molecule type" value="Genomic_DNA"/>
</dbReference>
<feature type="region of interest" description="Disordered" evidence="1">
    <location>
        <begin position="27"/>
        <end position="56"/>
    </location>
</feature>
<accession>A0A2L2TB33</accession>
<evidence type="ECO:0000313" key="2">
    <source>
        <dbReference type="EMBL" id="CEI65183.1"/>
    </source>
</evidence>
<dbReference type="CDD" id="cd23703">
    <property type="entry name" value="mS26_PET12"/>
    <property type="match status" value="1"/>
</dbReference>
<organism evidence="2 3">
    <name type="scientific">Fusarium venenatum</name>
    <dbReference type="NCBI Taxonomy" id="56646"/>
    <lineage>
        <taxon>Eukaryota</taxon>
        <taxon>Fungi</taxon>
        <taxon>Dikarya</taxon>
        <taxon>Ascomycota</taxon>
        <taxon>Pezizomycotina</taxon>
        <taxon>Sordariomycetes</taxon>
        <taxon>Hypocreomycetidae</taxon>
        <taxon>Hypocreales</taxon>
        <taxon>Nectriaceae</taxon>
        <taxon>Fusarium</taxon>
    </lineage>
</organism>
<protein>
    <submittedName>
        <fullName evidence="2">Uncharacterized protein</fullName>
    </submittedName>
</protein>
<reference evidence="3" key="1">
    <citation type="submission" date="2014-10" db="EMBL/GenBank/DDBJ databases">
        <authorList>
            <person name="King R."/>
        </authorList>
    </citation>
    <scope>NUCLEOTIDE SEQUENCE [LARGE SCALE GENOMIC DNA]</scope>
    <source>
        <strain evidence="3">A3/5</strain>
    </source>
</reference>
<dbReference type="AlphaFoldDB" id="A0A2L2TB33"/>
<dbReference type="STRING" id="56646.A0A2L2TB33"/>
<dbReference type="KEGG" id="fvn:FVRRES_01695"/>
<dbReference type="Pfam" id="PF26163">
    <property type="entry name" value="mS26"/>
    <property type="match status" value="1"/>
</dbReference>
<proteinExistence type="predicted"/>
<sequence length="302" mass="34391">MSFGLATSGSRVAARQLLTASRAFSTSAATLEQVPPESPSYIRLPTPPQSDEKKLPRVRGHLPVPREVFPRVGGESKAGLDYLIKTAPRPSDYRKPINDSQKWRKTMAKTRRMNLGDGLKDLWQRRNSRIKLHNERVSHKFEKNHEAVKAPERADDVLTRSTVLKGVLDTKTSVDPGRFERAERSRANNEQNMSAKFEARRDALMELYINASKFIVSESELKAEIDTIFAEDFFHKQGFDVGRYGSAENTWDVWGKPTSINDMLETTTGVSTKIMDFYETEYDRSVKRQKRIAEEFTGGKME</sequence>
<dbReference type="InterPro" id="IPR058940">
    <property type="entry name" value="mS26_fungi"/>
</dbReference>
<dbReference type="Proteomes" id="UP000245910">
    <property type="component" value="Chromosome I"/>
</dbReference>